<evidence type="ECO:0000256" key="3">
    <source>
        <dbReference type="ARBA" id="ARBA00022833"/>
    </source>
</evidence>
<dbReference type="SMART" id="SM00184">
    <property type="entry name" value="RING"/>
    <property type="match status" value="1"/>
</dbReference>
<accession>A0ABM4BCB7</accession>
<evidence type="ECO:0000313" key="6">
    <source>
        <dbReference type="Proteomes" id="UP001652625"/>
    </source>
</evidence>
<dbReference type="GeneID" id="136076871"/>
<keyword evidence="6" id="KW-1185">Reference proteome</keyword>
<dbReference type="SUPFAM" id="SSF57850">
    <property type="entry name" value="RING/U-box"/>
    <property type="match status" value="1"/>
</dbReference>
<evidence type="ECO:0000256" key="4">
    <source>
        <dbReference type="PROSITE-ProRule" id="PRU00175"/>
    </source>
</evidence>
<dbReference type="PANTHER" id="PTHR31424:SF6">
    <property type="match status" value="1"/>
</dbReference>
<dbReference type="InterPro" id="IPR018957">
    <property type="entry name" value="Znf_C3HC4_RING-type"/>
</dbReference>
<evidence type="ECO:0000313" key="7">
    <source>
        <dbReference type="RefSeq" id="XP_065646582.1"/>
    </source>
</evidence>
<gene>
    <name evidence="7" type="primary">LOC136076871</name>
</gene>
<evidence type="ECO:0000256" key="1">
    <source>
        <dbReference type="ARBA" id="ARBA00022723"/>
    </source>
</evidence>
<dbReference type="InterPro" id="IPR009689">
    <property type="entry name" value="DUF1280"/>
</dbReference>
<dbReference type="Pfam" id="PF00097">
    <property type="entry name" value="zf-C3HC4"/>
    <property type="match status" value="1"/>
</dbReference>
<evidence type="ECO:0000256" key="2">
    <source>
        <dbReference type="ARBA" id="ARBA00022771"/>
    </source>
</evidence>
<dbReference type="Pfam" id="PF06918">
    <property type="entry name" value="DUF1280"/>
    <property type="match status" value="1"/>
</dbReference>
<dbReference type="PROSITE" id="PS50089">
    <property type="entry name" value="ZF_RING_2"/>
    <property type="match status" value="1"/>
</dbReference>
<reference evidence="6" key="1">
    <citation type="submission" date="2025-05" db="UniProtKB">
        <authorList>
            <consortium name="RefSeq"/>
        </authorList>
    </citation>
    <scope>NUCLEOTIDE SEQUENCE [LARGE SCALE GENOMIC DNA]</scope>
</reference>
<protein>
    <submittedName>
        <fullName evidence="7">Uncharacterized protein LOC136076871 isoform X1</fullName>
    </submittedName>
</protein>
<dbReference type="RefSeq" id="XP_065646582.1">
    <property type="nucleotide sequence ID" value="XM_065790510.1"/>
</dbReference>
<reference evidence="7" key="2">
    <citation type="submission" date="2025-08" db="UniProtKB">
        <authorList>
            <consortium name="RefSeq"/>
        </authorList>
    </citation>
    <scope>IDENTIFICATION</scope>
</reference>
<sequence>MSRGFYKIFILMMAEKHQQKLLRVCRICGNLTGKDSIKTISRRDRIYNIFKINIAEDCLDVHPAQMCLKCNATMVNYENRGNKTFNVIPKIWLKCQANECNCVFGKAGRKPKPNVGRPGAFKRWTQINLNLFLKSLPLPLNQDQYSELNLELNPHLTLCICKVCEKIMHQPVMIKDCQHSFCSRCIALLIKGKLENEAKCPICSTYIMVNNLCSSVHVSEMIKHSYIACKFCEKKILFKDKYECHDCQNDHLKREHSTIIDDFYKVNKSSDISRNIEAAVVQVIKHKLEHSKTTTIEFPSGGPRPLCLTVTPKAYKESASCSTSTLKKRNRLLMEEVSHQIGISKDSQVMQTAVMLKSFDYNQKRKILENANVGVVEFSAEELVAFKADVGIPWNKLKTMSRWLNSRNVQTASNSKQRAVANTWAGNDLIVLDENFTFQNENNKSTLEIKHAPWAYIENLPSNIENRLNVLQSFRLIKQNGIKCDEIHIKIGGDYGGGSFKMSYQIVNQDQPNSKSNSTVFSTFEAKDYRTNLIVGLSRYTSQVDEIQNMIWQNCNFRVFMFGDYDFLCSVYGVTGAIGRHCCLFCDITKKDVQLAPLCREHVVSQRSLNSLNNDFHRFQSNGGNLKNAKLFNNVINETLFNIPLDQVAVPALHISLGTYLKFFNMFEDECHLIDIKLAGELALKNNIIGKADFDKYVNMHVQSNFVKCVIEDCDNKIALLQDTISLKVICEPDKTEEIRNIYTPRIVYYDLIKNDKIKELSSLNEANVLDKTSGPCIQQLDEVLKANKVERQAYHGKCFVGNHVHIMLKPQPLLDLCNSIPKLISTLGFIGTDIHLLSVKVSQNFRQLFHYYSKCHKLMNSSQSFQENDIQELDLAIRTLMEYYRLTWPSASVTPKMHLLESHVIQFIQKWGLGIGVYGEQGGESLHAEFNNLNRLFWHMKGCSRLKSTLKEHYLRNHPKAKAMKPEIKKRKKNV</sequence>
<keyword evidence="1" id="KW-0479">Metal-binding</keyword>
<dbReference type="PANTHER" id="PTHR31424">
    <property type="entry name" value="PROTEIN CBG23806"/>
    <property type="match status" value="1"/>
</dbReference>
<feature type="domain" description="RING-type" evidence="5">
    <location>
        <begin position="161"/>
        <end position="204"/>
    </location>
</feature>
<dbReference type="Gene3D" id="3.30.40.10">
    <property type="entry name" value="Zinc/RING finger domain, C3HC4 (zinc finger)"/>
    <property type="match status" value="1"/>
</dbReference>
<dbReference type="InterPro" id="IPR013083">
    <property type="entry name" value="Znf_RING/FYVE/PHD"/>
</dbReference>
<name>A0ABM4BCB7_HYDVU</name>
<dbReference type="Proteomes" id="UP001652625">
    <property type="component" value="Chromosome 02"/>
</dbReference>
<dbReference type="InterPro" id="IPR001841">
    <property type="entry name" value="Znf_RING"/>
</dbReference>
<organism evidence="6 7">
    <name type="scientific">Hydra vulgaris</name>
    <name type="common">Hydra</name>
    <name type="synonym">Hydra attenuata</name>
    <dbReference type="NCBI Taxonomy" id="6087"/>
    <lineage>
        <taxon>Eukaryota</taxon>
        <taxon>Metazoa</taxon>
        <taxon>Cnidaria</taxon>
        <taxon>Hydrozoa</taxon>
        <taxon>Hydroidolina</taxon>
        <taxon>Anthoathecata</taxon>
        <taxon>Aplanulata</taxon>
        <taxon>Hydridae</taxon>
        <taxon>Hydra</taxon>
    </lineage>
</organism>
<keyword evidence="2 4" id="KW-0863">Zinc-finger</keyword>
<evidence type="ECO:0000259" key="5">
    <source>
        <dbReference type="PROSITE" id="PS50089"/>
    </source>
</evidence>
<keyword evidence="3" id="KW-0862">Zinc</keyword>
<proteinExistence type="predicted"/>
<dbReference type="InterPro" id="IPR017907">
    <property type="entry name" value="Znf_RING_CS"/>
</dbReference>
<dbReference type="PROSITE" id="PS00518">
    <property type="entry name" value="ZF_RING_1"/>
    <property type="match status" value="1"/>
</dbReference>